<gene>
    <name evidence="2" type="ORF">PoB_006021900</name>
</gene>
<reference evidence="2 3" key="1">
    <citation type="journal article" date="2021" name="Elife">
        <title>Chloroplast acquisition without the gene transfer in kleptoplastic sea slugs, Plakobranchus ocellatus.</title>
        <authorList>
            <person name="Maeda T."/>
            <person name="Takahashi S."/>
            <person name="Yoshida T."/>
            <person name="Shimamura S."/>
            <person name="Takaki Y."/>
            <person name="Nagai Y."/>
            <person name="Toyoda A."/>
            <person name="Suzuki Y."/>
            <person name="Arimoto A."/>
            <person name="Ishii H."/>
            <person name="Satoh N."/>
            <person name="Nishiyama T."/>
            <person name="Hasebe M."/>
            <person name="Maruyama T."/>
            <person name="Minagawa J."/>
            <person name="Obokata J."/>
            <person name="Shigenobu S."/>
        </authorList>
    </citation>
    <scope>NUCLEOTIDE SEQUENCE [LARGE SCALE GENOMIC DNA]</scope>
</reference>
<dbReference type="EMBL" id="BLXT01006818">
    <property type="protein sequence ID" value="GFO33714.1"/>
    <property type="molecule type" value="Genomic_DNA"/>
</dbReference>
<proteinExistence type="predicted"/>
<sequence length="89" mass="10270">MIRLEKRDKFYVYSSTLHKADVRHRAPVRPRQYPPPGILKTSPPVRLRQYPPPGIPKARPPVRLRKYPPPGIPKAVLQSIFANIPHQGY</sequence>
<accession>A0AAV4CPE0</accession>
<comment type="caution">
    <text evidence="2">The sequence shown here is derived from an EMBL/GenBank/DDBJ whole genome shotgun (WGS) entry which is preliminary data.</text>
</comment>
<evidence type="ECO:0000313" key="2">
    <source>
        <dbReference type="EMBL" id="GFO33714.1"/>
    </source>
</evidence>
<protein>
    <submittedName>
        <fullName evidence="2">Uncharacterized protein</fullName>
    </submittedName>
</protein>
<evidence type="ECO:0000256" key="1">
    <source>
        <dbReference type="SAM" id="MobiDB-lite"/>
    </source>
</evidence>
<name>A0AAV4CPE0_9GAST</name>
<evidence type="ECO:0000313" key="3">
    <source>
        <dbReference type="Proteomes" id="UP000735302"/>
    </source>
</evidence>
<feature type="compositionally biased region" description="Pro residues" evidence="1">
    <location>
        <begin position="50"/>
        <end position="59"/>
    </location>
</feature>
<feature type="region of interest" description="Disordered" evidence="1">
    <location>
        <begin position="23"/>
        <end position="65"/>
    </location>
</feature>
<dbReference type="AlphaFoldDB" id="A0AAV4CPE0"/>
<dbReference type="Proteomes" id="UP000735302">
    <property type="component" value="Unassembled WGS sequence"/>
</dbReference>
<organism evidence="2 3">
    <name type="scientific">Plakobranchus ocellatus</name>
    <dbReference type="NCBI Taxonomy" id="259542"/>
    <lineage>
        <taxon>Eukaryota</taxon>
        <taxon>Metazoa</taxon>
        <taxon>Spiralia</taxon>
        <taxon>Lophotrochozoa</taxon>
        <taxon>Mollusca</taxon>
        <taxon>Gastropoda</taxon>
        <taxon>Heterobranchia</taxon>
        <taxon>Euthyneura</taxon>
        <taxon>Panpulmonata</taxon>
        <taxon>Sacoglossa</taxon>
        <taxon>Placobranchoidea</taxon>
        <taxon>Plakobranchidae</taxon>
        <taxon>Plakobranchus</taxon>
    </lineage>
</organism>
<keyword evidence="3" id="KW-1185">Reference proteome</keyword>